<dbReference type="InterPro" id="IPR028087">
    <property type="entry name" value="Tad_N"/>
</dbReference>
<keyword evidence="4" id="KW-1185">Reference proteome</keyword>
<dbReference type="RefSeq" id="WP_203982171.1">
    <property type="nucleotide sequence ID" value="NZ_BOOU01000007.1"/>
</dbReference>
<keyword evidence="1" id="KW-0472">Membrane</keyword>
<evidence type="ECO:0000313" key="4">
    <source>
        <dbReference type="Proteomes" id="UP000655287"/>
    </source>
</evidence>
<keyword evidence="1" id="KW-1133">Transmembrane helix</keyword>
<dbReference type="AlphaFoldDB" id="A0A919UX65"/>
<evidence type="ECO:0000259" key="2">
    <source>
        <dbReference type="Pfam" id="PF13400"/>
    </source>
</evidence>
<keyword evidence="1" id="KW-0812">Transmembrane</keyword>
<protein>
    <submittedName>
        <fullName evidence="3">Membrane protein</fullName>
    </submittedName>
</protein>
<accession>A0A919UX65</accession>
<feature type="transmembrane region" description="Helical" evidence="1">
    <location>
        <begin position="12"/>
        <end position="30"/>
    </location>
</feature>
<gene>
    <name evidence="3" type="ORF">Sru01_04910</name>
</gene>
<evidence type="ECO:0000313" key="3">
    <source>
        <dbReference type="EMBL" id="GII75509.1"/>
    </source>
</evidence>
<reference evidence="3" key="1">
    <citation type="submission" date="2021-01" db="EMBL/GenBank/DDBJ databases">
        <title>Whole genome shotgun sequence of Sphaerisporangium rufum NBRC 109079.</title>
        <authorList>
            <person name="Komaki H."/>
            <person name="Tamura T."/>
        </authorList>
    </citation>
    <scope>NUCLEOTIDE SEQUENCE</scope>
    <source>
        <strain evidence="3">NBRC 109079</strain>
    </source>
</reference>
<dbReference type="EMBL" id="BOOU01000007">
    <property type="protein sequence ID" value="GII75509.1"/>
    <property type="molecule type" value="Genomic_DNA"/>
</dbReference>
<sequence>MRSPDGERGSIAAFTVLFSIAVLILAGLLVDGGGAINARLRAADIAEQAARAGADSIDVDHLRETGQVRLLDDGQACDKAAAILGQHADPSAALQSCAVGGGGQEVTVSVTLRWQAYFLTIIGFGGGTMRATATAGPRTGLG</sequence>
<name>A0A919UX65_9ACTN</name>
<proteinExistence type="predicted"/>
<dbReference type="Proteomes" id="UP000655287">
    <property type="component" value="Unassembled WGS sequence"/>
</dbReference>
<organism evidence="3 4">
    <name type="scientific">Sphaerisporangium rufum</name>
    <dbReference type="NCBI Taxonomy" id="1381558"/>
    <lineage>
        <taxon>Bacteria</taxon>
        <taxon>Bacillati</taxon>
        <taxon>Actinomycetota</taxon>
        <taxon>Actinomycetes</taxon>
        <taxon>Streptosporangiales</taxon>
        <taxon>Streptosporangiaceae</taxon>
        <taxon>Sphaerisporangium</taxon>
    </lineage>
</organism>
<evidence type="ECO:0000256" key="1">
    <source>
        <dbReference type="SAM" id="Phobius"/>
    </source>
</evidence>
<feature type="domain" description="Putative Flp pilus-assembly TadG-like N-terminal" evidence="2">
    <location>
        <begin position="9"/>
        <end position="55"/>
    </location>
</feature>
<dbReference type="Pfam" id="PF13400">
    <property type="entry name" value="Tad"/>
    <property type="match status" value="1"/>
</dbReference>
<comment type="caution">
    <text evidence="3">The sequence shown here is derived from an EMBL/GenBank/DDBJ whole genome shotgun (WGS) entry which is preliminary data.</text>
</comment>